<reference evidence="17" key="1">
    <citation type="submission" date="2017-02" db="UniProtKB">
        <authorList>
            <consortium name="WormBaseParasite"/>
        </authorList>
    </citation>
    <scope>IDENTIFICATION</scope>
</reference>
<dbReference type="AlphaFoldDB" id="A0A0N5AUD4"/>
<evidence type="ECO:0000256" key="13">
    <source>
        <dbReference type="ARBA" id="ARBA00024809"/>
    </source>
</evidence>
<evidence type="ECO:0000256" key="9">
    <source>
        <dbReference type="ARBA" id="ARBA00022989"/>
    </source>
</evidence>
<evidence type="ECO:0000256" key="8">
    <source>
        <dbReference type="ARBA" id="ARBA00022782"/>
    </source>
</evidence>
<evidence type="ECO:0000256" key="1">
    <source>
        <dbReference type="ARBA" id="ARBA00004257"/>
    </source>
</evidence>
<dbReference type="GO" id="GO:0005794">
    <property type="term" value="C:Golgi apparatus"/>
    <property type="evidence" value="ECO:0007669"/>
    <property type="project" value="UniProtKB-SubCell"/>
</dbReference>
<evidence type="ECO:0000256" key="14">
    <source>
        <dbReference type="ARBA" id="ARBA00032951"/>
    </source>
</evidence>
<sequence>TRQVHDTFTSYGRVDIFRPYFNVVPKQVRSRLIQSLIPRKPSKMSVATDLYGPLMIILTLVALLLLSMKSSGFVVKDGTLMGTALLTCFGAWIVISLIISTVSYILSTDVTSSFAICFTKFFKGYSLFGHCIVIFLTTLFHSLHTHFLFYVLVLIFCVPSAARVSLFLCSKTRDNMHKLALMIVITILHIGFICYLHFGFHTIVEGTFVVKETIIEAFCFDV</sequence>
<dbReference type="GO" id="GO:0030154">
    <property type="term" value="P:cell differentiation"/>
    <property type="evidence" value="ECO:0007669"/>
    <property type="project" value="UniProtKB-KW"/>
</dbReference>
<feature type="transmembrane region" description="Helical" evidence="15">
    <location>
        <begin position="80"/>
        <end position="106"/>
    </location>
</feature>
<evidence type="ECO:0000256" key="5">
    <source>
        <dbReference type="ARBA" id="ARBA00022475"/>
    </source>
</evidence>
<feature type="transmembrane region" description="Helical" evidence="15">
    <location>
        <begin position="147"/>
        <end position="167"/>
    </location>
</feature>
<keyword evidence="6" id="KW-0963">Cytoplasm</keyword>
<dbReference type="STRING" id="451379.A0A0N5AUD4"/>
<dbReference type="PANTHER" id="PTHR15627">
    <property type="entry name" value="NATURAL KILLER CELL-SPECIFIC ANTIGEN KLIP1"/>
    <property type="match status" value="1"/>
</dbReference>
<proteinExistence type="predicted"/>
<dbReference type="PANTHER" id="PTHR15627:SF14">
    <property type="entry name" value="PROTEIN YIPF3"/>
    <property type="match status" value="1"/>
</dbReference>
<comment type="function">
    <text evidence="13">Involved in the maintenance of the Golgi structure. May play a role in hematopoiesis.</text>
</comment>
<feature type="transmembrane region" description="Helical" evidence="15">
    <location>
        <begin position="179"/>
        <end position="198"/>
    </location>
</feature>
<evidence type="ECO:0000256" key="15">
    <source>
        <dbReference type="SAM" id="Phobius"/>
    </source>
</evidence>
<keyword evidence="10" id="KW-0333">Golgi apparatus</keyword>
<keyword evidence="8" id="KW-0221">Differentiation</keyword>
<name>A0A0N5AUD4_9BILA</name>
<feature type="transmembrane region" description="Helical" evidence="15">
    <location>
        <begin position="118"/>
        <end position="141"/>
    </location>
</feature>
<evidence type="ECO:0000313" key="16">
    <source>
        <dbReference type="Proteomes" id="UP000046393"/>
    </source>
</evidence>
<dbReference type="InterPro" id="IPR051521">
    <property type="entry name" value="tRNA_Mod/Golgi_Maint"/>
</dbReference>
<keyword evidence="7 15" id="KW-0812">Transmembrane</keyword>
<dbReference type="Proteomes" id="UP000046393">
    <property type="component" value="Unplaced"/>
</dbReference>
<evidence type="ECO:0000256" key="10">
    <source>
        <dbReference type="ARBA" id="ARBA00023034"/>
    </source>
</evidence>
<evidence type="ECO:0000256" key="11">
    <source>
        <dbReference type="ARBA" id="ARBA00023136"/>
    </source>
</evidence>
<keyword evidence="9 15" id="KW-1133">Transmembrane helix</keyword>
<evidence type="ECO:0000256" key="4">
    <source>
        <dbReference type="ARBA" id="ARBA00015622"/>
    </source>
</evidence>
<keyword evidence="11 15" id="KW-0472">Membrane</keyword>
<evidence type="ECO:0000256" key="12">
    <source>
        <dbReference type="ARBA" id="ARBA00023180"/>
    </source>
</evidence>
<keyword evidence="5" id="KW-1003">Cell membrane</keyword>
<evidence type="ECO:0000256" key="2">
    <source>
        <dbReference type="ARBA" id="ARBA00004496"/>
    </source>
</evidence>
<protein>
    <recommendedName>
        <fullName evidence="4">Protein YIPF3</fullName>
    </recommendedName>
    <alternativeName>
        <fullName evidence="14">YIP1 family member 3</fullName>
    </alternativeName>
</protein>
<evidence type="ECO:0000256" key="7">
    <source>
        <dbReference type="ARBA" id="ARBA00022692"/>
    </source>
</evidence>
<feature type="transmembrane region" description="Helical" evidence="15">
    <location>
        <begin position="50"/>
        <end position="68"/>
    </location>
</feature>
<keyword evidence="12" id="KW-0325">Glycoprotein</keyword>
<keyword evidence="16" id="KW-1185">Reference proteome</keyword>
<evidence type="ECO:0000256" key="3">
    <source>
        <dbReference type="ARBA" id="ARBA00004651"/>
    </source>
</evidence>
<comment type="subcellular location">
    <subcellularLocation>
        <location evidence="3">Cell membrane</location>
        <topology evidence="3">Multi-pass membrane protein</topology>
    </subcellularLocation>
    <subcellularLocation>
        <location evidence="2">Cytoplasm</location>
    </subcellularLocation>
    <subcellularLocation>
        <location evidence="1">Golgi apparatus</location>
        <location evidence="1">cis-Golgi network membrane</location>
        <topology evidence="1">Multi-pass membrane protein</topology>
    </subcellularLocation>
</comment>
<accession>A0A0N5AUD4</accession>
<organism evidence="16 17">
    <name type="scientific">Syphacia muris</name>
    <dbReference type="NCBI Taxonomy" id="451379"/>
    <lineage>
        <taxon>Eukaryota</taxon>
        <taxon>Metazoa</taxon>
        <taxon>Ecdysozoa</taxon>
        <taxon>Nematoda</taxon>
        <taxon>Chromadorea</taxon>
        <taxon>Rhabditida</taxon>
        <taxon>Spirurina</taxon>
        <taxon>Oxyuridomorpha</taxon>
        <taxon>Oxyuroidea</taxon>
        <taxon>Oxyuridae</taxon>
        <taxon>Syphacia</taxon>
    </lineage>
</organism>
<dbReference type="GO" id="GO:0005886">
    <property type="term" value="C:plasma membrane"/>
    <property type="evidence" value="ECO:0007669"/>
    <property type="project" value="UniProtKB-SubCell"/>
</dbReference>
<evidence type="ECO:0000256" key="6">
    <source>
        <dbReference type="ARBA" id="ARBA00022490"/>
    </source>
</evidence>
<evidence type="ECO:0000313" key="17">
    <source>
        <dbReference type="WBParaSite" id="SMUV_0000846701-mRNA-1"/>
    </source>
</evidence>
<dbReference type="WBParaSite" id="SMUV_0000846701-mRNA-1">
    <property type="protein sequence ID" value="SMUV_0000846701-mRNA-1"/>
    <property type="gene ID" value="SMUV_0000846701"/>
</dbReference>